<dbReference type="AlphaFoldDB" id="A0A4Q8QGG6"/>
<dbReference type="OrthoDB" id="1454783at2"/>
<protein>
    <submittedName>
        <fullName evidence="1">Uncharacterized protein</fullName>
    </submittedName>
</protein>
<sequence length="200" mass="22900">METAEMESPVMGHEHNSIIMVTNQVRKRVDEINGAFEAVDEFFGEKPTVAQRKEILKKGADYVSDKLRPKFPFPNATEEFNYEAMGIDPKGLINKLYYVPDRYRTLQYAELDGIWMDISEKGKQEIKSKYEIIANTESQVETLKFARELSELLNRNKAIAGKLGFHSHNSEARHRTIDILKVVNVTSEGFRPSAKGIKNF</sequence>
<dbReference type="RefSeq" id="WP_130610053.1">
    <property type="nucleotide sequence ID" value="NZ_SGIU01000001.1"/>
</dbReference>
<comment type="caution">
    <text evidence="1">The sequence shown here is derived from an EMBL/GenBank/DDBJ whole genome shotgun (WGS) entry which is preliminary data.</text>
</comment>
<accession>A0A4Q8QGG6</accession>
<gene>
    <name evidence="1" type="ORF">EW142_04145</name>
</gene>
<keyword evidence="2" id="KW-1185">Reference proteome</keyword>
<evidence type="ECO:0000313" key="2">
    <source>
        <dbReference type="Proteomes" id="UP000291981"/>
    </source>
</evidence>
<dbReference type="Proteomes" id="UP000291981">
    <property type="component" value="Unassembled WGS sequence"/>
</dbReference>
<proteinExistence type="predicted"/>
<reference evidence="1 2" key="1">
    <citation type="submission" date="2019-02" db="EMBL/GenBank/DDBJ databases">
        <title>Draft genome sequence of Muricauda sp. 176CP4-71.</title>
        <authorList>
            <person name="Park J.-S."/>
        </authorList>
    </citation>
    <scope>NUCLEOTIDE SEQUENCE [LARGE SCALE GENOMIC DNA]</scope>
    <source>
        <strain evidence="1 2">176CP4-71</strain>
    </source>
</reference>
<evidence type="ECO:0000313" key="1">
    <source>
        <dbReference type="EMBL" id="TAI48994.1"/>
    </source>
</evidence>
<name>A0A4Q8QGG6_9FLAO</name>
<organism evidence="1 2">
    <name type="scientific">Flagellimonas allohymeniacidonis</name>
    <dbReference type="NCBI Taxonomy" id="2517819"/>
    <lineage>
        <taxon>Bacteria</taxon>
        <taxon>Pseudomonadati</taxon>
        <taxon>Bacteroidota</taxon>
        <taxon>Flavobacteriia</taxon>
        <taxon>Flavobacteriales</taxon>
        <taxon>Flavobacteriaceae</taxon>
        <taxon>Flagellimonas</taxon>
    </lineage>
</organism>
<dbReference type="EMBL" id="SGIU01000001">
    <property type="protein sequence ID" value="TAI48994.1"/>
    <property type="molecule type" value="Genomic_DNA"/>
</dbReference>